<dbReference type="Proteomes" id="UP000499080">
    <property type="component" value="Unassembled WGS sequence"/>
</dbReference>
<name>A0A4Y2PCE8_ARAVE</name>
<evidence type="ECO:0000313" key="2">
    <source>
        <dbReference type="Proteomes" id="UP000499080"/>
    </source>
</evidence>
<evidence type="ECO:0000313" key="1">
    <source>
        <dbReference type="EMBL" id="GBN48772.1"/>
    </source>
</evidence>
<keyword evidence="2" id="KW-1185">Reference proteome</keyword>
<organism evidence="1 2">
    <name type="scientific">Araneus ventricosus</name>
    <name type="common">Orbweaver spider</name>
    <name type="synonym">Epeira ventricosa</name>
    <dbReference type="NCBI Taxonomy" id="182803"/>
    <lineage>
        <taxon>Eukaryota</taxon>
        <taxon>Metazoa</taxon>
        <taxon>Ecdysozoa</taxon>
        <taxon>Arthropoda</taxon>
        <taxon>Chelicerata</taxon>
        <taxon>Arachnida</taxon>
        <taxon>Araneae</taxon>
        <taxon>Araneomorphae</taxon>
        <taxon>Entelegynae</taxon>
        <taxon>Araneoidea</taxon>
        <taxon>Araneidae</taxon>
        <taxon>Araneus</taxon>
    </lineage>
</organism>
<proteinExistence type="predicted"/>
<dbReference type="AlphaFoldDB" id="A0A4Y2PCE8"/>
<reference evidence="1 2" key="1">
    <citation type="journal article" date="2019" name="Sci. Rep.">
        <title>Orb-weaving spider Araneus ventricosus genome elucidates the spidroin gene catalogue.</title>
        <authorList>
            <person name="Kono N."/>
            <person name="Nakamura H."/>
            <person name="Ohtoshi R."/>
            <person name="Moran D.A.P."/>
            <person name="Shinohara A."/>
            <person name="Yoshida Y."/>
            <person name="Fujiwara M."/>
            <person name="Mori M."/>
            <person name="Tomita M."/>
            <person name="Arakawa K."/>
        </authorList>
    </citation>
    <scope>NUCLEOTIDE SEQUENCE [LARGE SCALE GENOMIC DNA]</scope>
</reference>
<protein>
    <submittedName>
        <fullName evidence="1">Uncharacterized protein</fullName>
    </submittedName>
</protein>
<gene>
    <name evidence="1" type="ORF">AVEN_211468_1</name>
</gene>
<sequence length="112" mass="13044">MILKEKLFELDSFQQRVSCAIIYNRWSSYSSGFHYRSCPIAVISVSLLWLKVVRFKGIANKENISDLLRILKQMQMILAKVPDVKRTLEKMEKTEGPSNKLLMLAEEHKDNI</sequence>
<accession>A0A4Y2PCE8</accession>
<comment type="caution">
    <text evidence="1">The sequence shown here is derived from an EMBL/GenBank/DDBJ whole genome shotgun (WGS) entry which is preliminary data.</text>
</comment>
<dbReference type="EMBL" id="BGPR01010930">
    <property type="protein sequence ID" value="GBN48772.1"/>
    <property type="molecule type" value="Genomic_DNA"/>
</dbReference>